<feature type="transmembrane region" description="Helical" evidence="1">
    <location>
        <begin position="71"/>
        <end position="88"/>
    </location>
</feature>
<comment type="caution">
    <text evidence="2">The sequence shown here is derived from an EMBL/GenBank/DDBJ whole genome shotgun (WGS) entry which is preliminary data.</text>
</comment>
<organism evidence="2 3">
    <name type="scientific">Chroococcidiopsis cubana SAG 39.79</name>
    <dbReference type="NCBI Taxonomy" id="388085"/>
    <lineage>
        <taxon>Bacteria</taxon>
        <taxon>Bacillati</taxon>
        <taxon>Cyanobacteriota</taxon>
        <taxon>Cyanophyceae</taxon>
        <taxon>Chroococcidiopsidales</taxon>
        <taxon>Chroococcidiopsidaceae</taxon>
        <taxon>Chroococcidiopsis</taxon>
    </lineage>
</organism>
<dbReference type="AlphaFoldDB" id="A0AB37UFI5"/>
<feature type="transmembrane region" description="Helical" evidence="1">
    <location>
        <begin position="148"/>
        <end position="167"/>
    </location>
</feature>
<evidence type="ECO:0000313" key="2">
    <source>
        <dbReference type="EMBL" id="RUT10363.1"/>
    </source>
</evidence>
<dbReference type="Pfam" id="PF03596">
    <property type="entry name" value="Cad"/>
    <property type="match status" value="1"/>
</dbReference>
<feature type="transmembrane region" description="Helical" evidence="1">
    <location>
        <begin position="12"/>
        <end position="30"/>
    </location>
</feature>
<evidence type="ECO:0000256" key="1">
    <source>
        <dbReference type="SAM" id="Phobius"/>
    </source>
</evidence>
<feature type="transmembrane region" description="Helical" evidence="1">
    <location>
        <begin position="42"/>
        <end position="65"/>
    </location>
</feature>
<reference evidence="2 3" key="1">
    <citation type="journal article" date="2019" name="Genome Biol. Evol.">
        <title>Day and night: Metabolic profiles and evolutionary relationships of six axenic non-marine cyanobacteria.</title>
        <authorList>
            <person name="Will S.E."/>
            <person name="Henke P."/>
            <person name="Boedeker C."/>
            <person name="Huang S."/>
            <person name="Brinkmann H."/>
            <person name="Rohde M."/>
            <person name="Jarek M."/>
            <person name="Friedl T."/>
            <person name="Seufert S."/>
            <person name="Schumacher M."/>
            <person name="Overmann J."/>
            <person name="Neumann-Schaal M."/>
            <person name="Petersen J."/>
        </authorList>
    </citation>
    <scope>NUCLEOTIDE SEQUENCE [LARGE SCALE GENOMIC DNA]</scope>
    <source>
        <strain evidence="2 3">SAG 39.79</strain>
    </source>
</reference>
<accession>A0AB37UFI5</accession>
<evidence type="ECO:0000313" key="3">
    <source>
        <dbReference type="Proteomes" id="UP000282574"/>
    </source>
</evidence>
<keyword evidence="1" id="KW-1133">Transmembrane helix</keyword>
<feature type="transmembrane region" description="Helical" evidence="1">
    <location>
        <begin position="187"/>
        <end position="220"/>
    </location>
</feature>
<keyword evidence="3" id="KW-1185">Reference proteome</keyword>
<gene>
    <name evidence="2" type="ORF">DSM107010_43590</name>
</gene>
<keyword evidence="1" id="KW-0812">Transmembrane</keyword>
<dbReference type="Proteomes" id="UP000282574">
    <property type="component" value="Unassembled WGS sequence"/>
</dbReference>
<keyword evidence="1" id="KW-0472">Membrane</keyword>
<dbReference type="InterPro" id="IPR004676">
    <property type="entry name" value="Cd-R_transporter"/>
</dbReference>
<protein>
    <submittedName>
        <fullName evidence="2">Cadmium transporter</fullName>
    </submittedName>
</protein>
<dbReference type="EMBL" id="RSCK01000044">
    <property type="protein sequence ID" value="RUT10363.1"/>
    <property type="molecule type" value="Genomic_DNA"/>
</dbReference>
<sequence>MSWLAKTAIAGITSFVATNIDDIAILIFFFTQLDAKFRPRHIIIGQYLGFISLILTSLPGFFGGLVVPRNWIGLLGLIPITLGLSSLLNRAEDAVEEFEPETEQLEDSTEIGFLAPQTYSVAAITVANGGDNIGVYVPLFASINFRSLLIIVCLFLLLVGVWCYAAYKLTQQQAIARILTRYSDRFVPFILIGLGAFIVLESSSLSLLKLVASCLCLTILVKNDDRSTESKILDE</sequence>
<dbReference type="RefSeq" id="WP_106170466.1">
    <property type="nucleotide sequence ID" value="NZ_JAVKZF010000004.1"/>
</dbReference>
<proteinExistence type="predicted"/>
<name>A0AB37UFI5_9CYAN</name>